<evidence type="ECO:0000313" key="2">
    <source>
        <dbReference type="Proteomes" id="UP000184088"/>
    </source>
</evidence>
<dbReference type="SUPFAM" id="SSF143842">
    <property type="entry name" value="YwmB-like"/>
    <property type="match status" value="1"/>
</dbReference>
<dbReference type="OrthoDB" id="1708334at2"/>
<dbReference type="Gene3D" id="3.30.360.40">
    <property type="entry name" value="YwmB-like"/>
    <property type="match status" value="1"/>
</dbReference>
<organism evidence="1 2">
    <name type="scientific">Caldanaerobius fijiensis DSM 17918</name>
    <dbReference type="NCBI Taxonomy" id="1121256"/>
    <lineage>
        <taxon>Bacteria</taxon>
        <taxon>Bacillati</taxon>
        <taxon>Bacillota</taxon>
        <taxon>Clostridia</taxon>
        <taxon>Thermoanaerobacterales</taxon>
        <taxon>Thermoanaerobacteraceae</taxon>
        <taxon>Caldanaerobius</taxon>
    </lineage>
</organism>
<dbReference type="STRING" id="1121256.SAMN02746089_00482"/>
<dbReference type="Proteomes" id="UP000184088">
    <property type="component" value="Unassembled WGS sequence"/>
</dbReference>
<name>A0A1M4UQX2_9THEO</name>
<dbReference type="RefSeq" id="WP_073341506.1">
    <property type="nucleotide sequence ID" value="NZ_FQVH01000003.1"/>
</dbReference>
<sequence length="243" mass="28271">MVKKIIIGIMILIFIILGYNPVMSYENKPMEESVQKAFRYSGAKINTININGWAIVQEKFIGIDLMKKWIEDIRKELNLENVKLTEKDYNTFREVKMEYSGDEKRVVVIFQSLHEDVPQTYLIVDEYLDDFQYINDKTDIERVFENYNKKPEISILCEGTFDGRKSYNELEAIKNKVINSIHGSVINEGYYGNFISTTAYSPEIKEYIAIGGEKININVALRYSSYDDKTHIYIGSPIITSEY</sequence>
<dbReference type="InterPro" id="IPR014794">
    <property type="entry name" value="DUF1779"/>
</dbReference>
<accession>A0A1M4UQX2</accession>
<dbReference type="AlphaFoldDB" id="A0A1M4UQX2"/>
<protein>
    <submittedName>
        <fullName evidence="1">TATA-box binding</fullName>
    </submittedName>
</protein>
<reference evidence="1 2" key="1">
    <citation type="submission" date="2016-11" db="EMBL/GenBank/DDBJ databases">
        <authorList>
            <person name="Jaros S."/>
            <person name="Januszkiewicz K."/>
            <person name="Wedrychowicz H."/>
        </authorList>
    </citation>
    <scope>NUCLEOTIDE SEQUENCE [LARGE SCALE GENOMIC DNA]</scope>
    <source>
        <strain evidence="1 2">DSM 17918</strain>
    </source>
</reference>
<dbReference type="InterPro" id="IPR036209">
    <property type="entry name" value="YwmB-like_sf"/>
</dbReference>
<proteinExistence type="predicted"/>
<evidence type="ECO:0000313" key="1">
    <source>
        <dbReference type="EMBL" id="SHE59003.1"/>
    </source>
</evidence>
<keyword evidence="2" id="KW-1185">Reference proteome</keyword>
<gene>
    <name evidence="1" type="ORF">SAMN02746089_00482</name>
</gene>
<dbReference type="Pfam" id="PF08680">
    <property type="entry name" value="DUF1779"/>
    <property type="match status" value="1"/>
</dbReference>
<dbReference type="EMBL" id="FQVH01000003">
    <property type="protein sequence ID" value="SHE59003.1"/>
    <property type="molecule type" value="Genomic_DNA"/>
</dbReference>